<accession>A0AAN6SSR4</accession>
<sequence>MTDIARDGVSSLPPELWSRICACLDLCDVANFRLACRTFSYIGTRPVLRQVVVPVDPDSSDPFRAVANDPAKAKYIQSFQVVYTPKGHGHVLDTESPDRQAQEQGHADDERLGGDQDGIQNDLLICGLLSEVLPKLTALRSVIINCEDPRMGAKGDLFQTPVNHRQYAEPGRRALASLLEALQGCGTKLDTLKAGILEWRGSIGEMLPRTPLQPGLFSSLTNLDLHFCVCGKDMYPGLPGYPDSLEPSRLSQGGALPDFLGALPNLQALAISFCSLPSGSGSTYRVWLQDIVGTGHHWPRLATLSLSGMKLTRSLFMDLLARHKDTLRRLELYSVWLNRNWSEALDEIRAMLSLEDDTICSGFHLISADGGSVLLF</sequence>
<dbReference type="InterPro" id="IPR001810">
    <property type="entry name" value="F-box_dom"/>
</dbReference>
<gene>
    <name evidence="3" type="ORF">C8A01DRAFT_15473</name>
</gene>
<feature type="region of interest" description="Disordered" evidence="1">
    <location>
        <begin position="90"/>
        <end position="115"/>
    </location>
</feature>
<dbReference type="EMBL" id="MU854372">
    <property type="protein sequence ID" value="KAK4040673.1"/>
    <property type="molecule type" value="Genomic_DNA"/>
</dbReference>
<dbReference type="Proteomes" id="UP001303115">
    <property type="component" value="Unassembled WGS sequence"/>
</dbReference>
<comment type="caution">
    <text evidence="3">The sequence shown here is derived from an EMBL/GenBank/DDBJ whole genome shotgun (WGS) entry which is preliminary data.</text>
</comment>
<protein>
    <recommendedName>
        <fullName evidence="2">F-box domain-containing protein</fullName>
    </recommendedName>
</protein>
<dbReference type="Gene3D" id="3.80.10.10">
    <property type="entry name" value="Ribonuclease Inhibitor"/>
    <property type="match status" value="1"/>
</dbReference>
<proteinExistence type="predicted"/>
<dbReference type="InterPro" id="IPR036047">
    <property type="entry name" value="F-box-like_dom_sf"/>
</dbReference>
<feature type="compositionally biased region" description="Basic and acidic residues" evidence="1">
    <location>
        <begin position="90"/>
        <end position="114"/>
    </location>
</feature>
<feature type="domain" description="F-box" evidence="2">
    <location>
        <begin position="10"/>
        <end position="42"/>
    </location>
</feature>
<evidence type="ECO:0000313" key="4">
    <source>
        <dbReference type="Proteomes" id="UP001303115"/>
    </source>
</evidence>
<dbReference type="SUPFAM" id="SSF81383">
    <property type="entry name" value="F-box domain"/>
    <property type="match status" value="1"/>
</dbReference>
<keyword evidence="4" id="KW-1185">Reference proteome</keyword>
<organism evidence="3 4">
    <name type="scientific">Parachaetomium inaequale</name>
    <dbReference type="NCBI Taxonomy" id="2588326"/>
    <lineage>
        <taxon>Eukaryota</taxon>
        <taxon>Fungi</taxon>
        <taxon>Dikarya</taxon>
        <taxon>Ascomycota</taxon>
        <taxon>Pezizomycotina</taxon>
        <taxon>Sordariomycetes</taxon>
        <taxon>Sordariomycetidae</taxon>
        <taxon>Sordariales</taxon>
        <taxon>Chaetomiaceae</taxon>
        <taxon>Parachaetomium</taxon>
    </lineage>
</organism>
<dbReference type="InterPro" id="IPR032675">
    <property type="entry name" value="LRR_dom_sf"/>
</dbReference>
<evidence type="ECO:0000256" key="1">
    <source>
        <dbReference type="SAM" id="MobiDB-lite"/>
    </source>
</evidence>
<evidence type="ECO:0000259" key="2">
    <source>
        <dbReference type="Pfam" id="PF00646"/>
    </source>
</evidence>
<dbReference type="SUPFAM" id="SSF52047">
    <property type="entry name" value="RNI-like"/>
    <property type="match status" value="1"/>
</dbReference>
<name>A0AAN6SSR4_9PEZI</name>
<evidence type="ECO:0000313" key="3">
    <source>
        <dbReference type="EMBL" id="KAK4040673.1"/>
    </source>
</evidence>
<dbReference type="Pfam" id="PF00646">
    <property type="entry name" value="F-box"/>
    <property type="match status" value="1"/>
</dbReference>
<reference evidence="4" key="1">
    <citation type="journal article" date="2023" name="Mol. Phylogenet. Evol.">
        <title>Genome-scale phylogeny and comparative genomics of the fungal order Sordariales.</title>
        <authorList>
            <person name="Hensen N."/>
            <person name="Bonometti L."/>
            <person name="Westerberg I."/>
            <person name="Brannstrom I.O."/>
            <person name="Guillou S."/>
            <person name="Cros-Aarteil S."/>
            <person name="Calhoun S."/>
            <person name="Haridas S."/>
            <person name="Kuo A."/>
            <person name="Mondo S."/>
            <person name="Pangilinan J."/>
            <person name="Riley R."/>
            <person name="LaButti K."/>
            <person name="Andreopoulos B."/>
            <person name="Lipzen A."/>
            <person name="Chen C."/>
            <person name="Yan M."/>
            <person name="Daum C."/>
            <person name="Ng V."/>
            <person name="Clum A."/>
            <person name="Steindorff A."/>
            <person name="Ohm R.A."/>
            <person name="Martin F."/>
            <person name="Silar P."/>
            <person name="Natvig D.O."/>
            <person name="Lalanne C."/>
            <person name="Gautier V."/>
            <person name="Ament-Velasquez S.L."/>
            <person name="Kruys A."/>
            <person name="Hutchinson M.I."/>
            <person name="Powell A.J."/>
            <person name="Barry K."/>
            <person name="Miller A.N."/>
            <person name="Grigoriev I.V."/>
            <person name="Debuchy R."/>
            <person name="Gladieux P."/>
            <person name="Hiltunen Thoren M."/>
            <person name="Johannesson H."/>
        </authorList>
    </citation>
    <scope>NUCLEOTIDE SEQUENCE [LARGE SCALE GENOMIC DNA]</scope>
    <source>
        <strain evidence="4">CBS 284.82</strain>
    </source>
</reference>
<dbReference type="AlphaFoldDB" id="A0AAN6SSR4"/>
<dbReference type="CDD" id="cd09917">
    <property type="entry name" value="F-box_SF"/>
    <property type="match status" value="1"/>
</dbReference>